<dbReference type="CDD" id="cd03364">
    <property type="entry name" value="TOPRIM_DnaG_primases"/>
    <property type="match status" value="1"/>
</dbReference>
<dbReference type="InterPro" id="IPR037068">
    <property type="entry name" value="DNA_primase_core_N_sf"/>
</dbReference>
<reference evidence="3 4" key="1">
    <citation type="submission" date="2020-03" db="EMBL/GenBank/DDBJ databases">
        <authorList>
            <person name="Kim M.K."/>
        </authorList>
    </citation>
    <scope>NUCLEOTIDE SEQUENCE [LARGE SCALE GENOMIC DNA]</scope>
    <source>
        <strain evidence="3 4">BT328</strain>
    </source>
</reference>
<dbReference type="PROSITE" id="PS50880">
    <property type="entry name" value="TOPRIM"/>
    <property type="match status" value="1"/>
</dbReference>
<feature type="domain" description="Toprim" evidence="2">
    <location>
        <begin position="177"/>
        <end position="260"/>
    </location>
</feature>
<dbReference type="Gene3D" id="3.90.980.10">
    <property type="entry name" value="DNA primase, catalytic core, N-terminal domain"/>
    <property type="match status" value="1"/>
</dbReference>
<dbReference type="Pfam" id="PF13155">
    <property type="entry name" value="Toprim_2"/>
    <property type="match status" value="1"/>
</dbReference>
<evidence type="ECO:0000313" key="4">
    <source>
        <dbReference type="Proteomes" id="UP000501802"/>
    </source>
</evidence>
<dbReference type="EMBL" id="CP050063">
    <property type="protein sequence ID" value="QIP16781.1"/>
    <property type="molecule type" value="Genomic_DNA"/>
</dbReference>
<dbReference type="InterPro" id="IPR050219">
    <property type="entry name" value="DnaG_primase"/>
</dbReference>
<evidence type="ECO:0000313" key="3">
    <source>
        <dbReference type="EMBL" id="QIP16781.1"/>
    </source>
</evidence>
<dbReference type="SUPFAM" id="SSF56731">
    <property type="entry name" value="DNA primase core"/>
    <property type="match status" value="1"/>
</dbReference>
<sequence>MNDPSTEPVPASMTSISEPSQRPPGGEEELLELYDINKAVGRKYHEHLLSVLTQADHPVSLYLQARELTTELIQQWQLGYAPDNWRFLTSPLIDKAAFVPAVTAGVCVEDGVKKRDFFHQRLMIPLVDQYRRVTGFTGRSLDGRDPKYLNTRETPIFKKSEQLFGLDHALRSIVRSKSIVLTEGNFDVISLHRFGVDNALGKGGTALSDAQIALLKRLGDVVTLIYDVDENGAGQQALLRDCEALLKAGLRVQVFLLPDTIESEGKISKSDADNWSRWLMSQADLPLKFNLAKHIAKEAQEGLLWLATQWTQQDDLAQQVEGETRSVGLLACVTDEVWRKKYAKKLATVFDCEAKGLLQQAERIRKQTTAVAPAESEDDDEFIAGAVWYKKRDQSMLVRSGKGGMATVADNFHLFIKYVTEDEDENLTWILEIRPREGDPIYIEVPHEDFCSAFRLKKIITGKQYSLKISDGELSELQSFLFSQTRFARAIKIIRYGYHVPSGVFFFANQAVNGKMLTPDEFGMVETVKDEKPMVLSMPAQKKHKAHRFTLTDTTISVNAFFDLYAQAHGYENALIPFCWNLMALFRDVALHHKNFSPILFLKGGAGTGKSSMIRVLTSAYGKKQEGVNLKSKNTEAALVKLMSQGSNVPIWFDEFHNDLTCEGLFQAAYDNDGYHRSRDNTSSETDAIEIHSALALTSNYLPENPIFFSRCVFVPITSQDKTDAQRQAFYRLEELQEAGLGCLTVELLQHRQLIESQYAASYDLLHKHLQAEFKTDKMPERFYANMAQVMAVAFTLASAKKIAITESDSTLDILRELVSLGATNIRRQYRIMSEKTALSEFFEIVQQLYDQYQIHEEIHFAFKATGQTMMIRLWFPQLYTLYAQTYRRIYQKAPADKDTLQSEIAAFEDMTDWDAMKKQFRMRNDGESRSDAPTLPRPGCCEMDYAKLADKYGLSLEHRKVKN</sequence>
<dbReference type="Gene3D" id="3.40.1360.10">
    <property type="match status" value="1"/>
</dbReference>
<dbReference type="SMART" id="SM00493">
    <property type="entry name" value="TOPRIM"/>
    <property type="match status" value="1"/>
</dbReference>
<dbReference type="GO" id="GO:0005737">
    <property type="term" value="C:cytoplasm"/>
    <property type="evidence" value="ECO:0007669"/>
    <property type="project" value="TreeGrafter"/>
</dbReference>
<dbReference type="Proteomes" id="UP000501802">
    <property type="component" value="Chromosome"/>
</dbReference>
<dbReference type="RefSeq" id="WP_167216993.1">
    <property type="nucleotide sequence ID" value="NZ_CP050063.1"/>
</dbReference>
<dbReference type="PANTHER" id="PTHR30313:SF2">
    <property type="entry name" value="DNA PRIMASE"/>
    <property type="match status" value="1"/>
</dbReference>
<name>A0A6G9AWB8_9BACT</name>
<organism evidence="3 4">
    <name type="scientific">Spirosoma aureum</name>
    <dbReference type="NCBI Taxonomy" id="2692134"/>
    <lineage>
        <taxon>Bacteria</taxon>
        <taxon>Pseudomonadati</taxon>
        <taxon>Bacteroidota</taxon>
        <taxon>Cytophagia</taxon>
        <taxon>Cytophagales</taxon>
        <taxon>Cytophagaceae</taxon>
        <taxon>Spirosoma</taxon>
    </lineage>
</organism>
<dbReference type="AlphaFoldDB" id="A0A6G9AWB8"/>
<dbReference type="InterPro" id="IPR034151">
    <property type="entry name" value="TOPRIM_DnaG_bac"/>
</dbReference>
<dbReference type="Pfam" id="PF08275">
    <property type="entry name" value="DNAG_N"/>
    <property type="match status" value="1"/>
</dbReference>
<evidence type="ECO:0000256" key="1">
    <source>
        <dbReference type="SAM" id="MobiDB-lite"/>
    </source>
</evidence>
<accession>A0A6G9AWB8</accession>
<dbReference type="InterPro" id="IPR013264">
    <property type="entry name" value="DNAG_N"/>
</dbReference>
<dbReference type="PANTHER" id="PTHR30313">
    <property type="entry name" value="DNA PRIMASE"/>
    <property type="match status" value="1"/>
</dbReference>
<feature type="region of interest" description="Disordered" evidence="1">
    <location>
        <begin position="1"/>
        <end position="26"/>
    </location>
</feature>
<dbReference type="GO" id="GO:0006269">
    <property type="term" value="P:DNA replication, synthesis of primer"/>
    <property type="evidence" value="ECO:0007669"/>
    <property type="project" value="TreeGrafter"/>
</dbReference>
<dbReference type="KEGG" id="spib:G8759_31150"/>
<gene>
    <name evidence="3" type="ORF">G8759_31150</name>
</gene>
<keyword evidence="4" id="KW-1185">Reference proteome</keyword>
<protein>
    <submittedName>
        <fullName evidence="3">Toprim domain-containing protein</fullName>
    </submittedName>
</protein>
<proteinExistence type="predicted"/>
<evidence type="ECO:0000259" key="2">
    <source>
        <dbReference type="PROSITE" id="PS50880"/>
    </source>
</evidence>
<dbReference type="InterPro" id="IPR006171">
    <property type="entry name" value="TOPRIM_dom"/>
</dbReference>